<dbReference type="InterPro" id="IPR018946">
    <property type="entry name" value="PhoD-like_MPP"/>
</dbReference>
<feature type="domain" description="PhoD-like phosphatase metallophosphatase" evidence="1">
    <location>
        <begin position="148"/>
        <end position="496"/>
    </location>
</feature>
<evidence type="ECO:0000259" key="2">
    <source>
        <dbReference type="Pfam" id="PF16655"/>
    </source>
</evidence>
<evidence type="ECO:0000259" key="1">
    <source>
        <dbReference type="Pfam" id="PF09423"/>
    </source>
</evidence>
<gene>
    <name evidence="3" type="ORF">SAMN06265795_12053</name>
</gene>
<dbReference type="InterPro" id="IPR032093">
    <property type="entry name" value="PhoD_N"/>
</dbReference>
<protein>
    <submittedName>
        <fullName evidence="3">Alkaline phosphatase D</fullName>
    </submittedName>
</protein>
<dbReference type="SUPFAM" id="SSF56300">
    <property type="entry name" value="Metallo-dependent phosphatases"/>
    <property type="match status" value="1"/>
</dbReference>
<name>A0A239L8X8_9BURK</name>
<dbReference type="AlphaFoldDB" id="A0A239L8X8"/>
<dbReference type="Pfam" id="PF09423">
    <property type="entry name" value="PhoD"/>
    <property type="match status" value="1"/>
</dbReference>
<dbReference type="InterPro" id="IPR038607">
    <property type="entry name" value="PhoD-like_sf"/>
</dbReference>
<dbReference type="EMBL" id="FZOT01000020">
    <property type="protein sequence ID" value="SNT26921.1"/>
    <property type="molecule type" value="Genomic_DNA"/>
</dbReference>
<dbReference type="RefSeq" id="WP_089401324.1">
    <property type="nucleotide sequence ID" value="NZ_FZOT01000020.1"/>
</dbReference>
<dbReference type="InterPro" id="IPR052900">
    <property type="entry name" value="Phospholipid_Metab_Enz"/>
</dbReference>
<reference evidence="3 4" key="1">
    <citation type="submission" date="2017-06" db="EMBL/GenBank/DDBJ databases">
        <authorList>
            <person name="Kim H.J."/>
            <person name="Triplett B.A."/>
        </authorList>
    </citation>
    <scope>NUCLEOTIDE SEQUENCE [LARGE SCALE GENOMIC DNA]</scope>
    <source>
        <strain evidence="3 4">U15</strain>
    </source>
</reference>
<proteinExistence type="predicted"/>
<evidence type="ECO:0000313" key="4">
    <source>
        <dbReference type="Proteomes" id="UP000198284"/>
    </source>
</evidence>
<dbReference type="OrthoDB" id="327733at2"/>
<dbReference type="CDD" id="cd07389">
    <property type="entry name" value="MPP_PhoD"/>
    <property type="match status" value="1"/>
</dbReference>
<keyword evidence="4" id="KW-1185">Reference proteome</keyword>
<dbReference type="Gene3D" id="2.60.40.380">
    <property type="entry name" value="Purple acid phosphatase-like, N-terminal"/>
    <property type="match status" value="1"/>
</dbReference>
<dbReference type="Proteomes" id="UP000198284">
    <property type="component" value="Unassembled WGS sequence"/>
</dbReference>
<dbReference type="Gene3D" id="3.60.21.70">
    <property type="entry name" value="PhoD-like phosphatase"/>
    <property type="match status" value="1"/>
</dbReference>
<dbReference type="Pfam" id="PF16655">
    <property type="entry name" value="PhoD_N"/>
    <property type="match status" value="1"/>
</dbReference>
<organism evidence="3 4">
    <name type="scientific">Noviherbaspirillum humi</name>
    <dbReference type="NCBI Taxonomy" id="1688639"/>
    <lineage>
        <taxon>Bacteria</taxon>
        <taxon>Pseudomonadati</taxon>
        <taxon>Pseudomonadota</taxon>
        <taxon>Betaproteobacteria</taxon>
        <taxon>Burkholderiales</taxon>
        <taxon>Oxalobacteraceae</taxon>
        <taxon>Noviherbaspirillum</taxon>
    </lineage>
</organism>
<evidence type="ECO:0000313" key="3">
    <source>
        <dbReference type="EMBL" id="SNT26921.1"/>
    </source>
</evidence>
<dbReference type="InterPro" id="IPR029052">
    <property type="entry name" value="Metallo-depent_PP-like"/>
</dbReference>
<dbReference type="PANTHER" id="PTHR43606:SF2">
    <property type="entry name" value="ALKALINE PHOSPHATASE FAMILY PROTEIN (AFU_ORTHOLOGUE AFUA_5G03860)"/>
    <property type="match status" value="1"/>
</dbReference>
<accession>A0A239L8X8</accession>
<feature type="domain" description="Phospholipase D N-terminal" evidence="2">
    <location>
        <begin position="40"/>
        <end position="135"/>
    </location>
</feature>
<dbReference type="PANTHER" id="PTHR43606">
    <property type="entry name" value="PHOSPHATASE, PUTATIVE (AFU_ORTHOLOGUE AFUA_6G08710)-RELATED"/>
    <property type="match status" value="1"/>
</dbReference>
<sequence>MPIDRRCFLRHATRLASLTAASVSVPGLILARTLDYPFSLGVASGSPRADSIVLWTRILPDPLNAHPLDPLPVPVRWELAGDEAFRHIVAAGSTTALPELAHSVHVDVAGLQPDRWYWYRFMLGDAVSPTGRTRTAPAPQTAHDKLRLAIASCQHWEFGHYAAHRHIAAASPDVVLFLGDYIYEWGAYELAHPAAPRRRSHETLTLDDYRARYAQYKSDPNLQAAHLAAPWIITWDDHEVANDYANDRDEMRSADFLARRAAAYQAFYEHMPIRLPRMGEGPLRFAHLQIYDRYDWGRLARFHVLDDRQYRSYQACQRPNAGGSNIVTRSCGELADAARTLLGPQQERWLADSLASSQAQWNFVAQQTLMAQCTHTAPDKDDEERLWNDGWDGYPAARQRLFESMRRHQPSNPVMLSGDVHTFYAAELRPDFNRPSGDGNPVIATEFCGTSVTSSSRPQARTERHLVDNPHIRYGRSDKRGYMLMDVSPARIEVRFQALDNVRRADSSQKTIASFVVEDGRPVLQRMD</sequence>